<feature type="compositionally biased region" description="Low complexity" evidence="1">
    <location>
        <begin position="102"/>
        <end position="115"/>
    </location>
</feature>
<feature type="compositionally biased region" description="Low complexity" evidence="1">
    <location>
        <begin position="246"/>
        <end position="259"/>
    </location>
</feature>
<keyword evidence="3" id="KW-1185">Reference proteome</keyword>
<evidence type="ECO:0000256" key="1">
    <source>
        <dbReference type="SAM" id="MobiDB-lite"/>
    </source>
</evidence>
<dbReference type="AlphaFoldDB" id="A0A7J7SRL8"/>
<dbReference type="EMBL" id="JABWUV010000018">
    <property type="protein sequence ID" value="KAF6291030.1"/>
    <property type="molecule type" value="Genomic_DNA"/>
</dbReference>
<name>A0A7J7SRL8_MYOMY</name>
<gene>
    <name evidence="2" type="ORF">mMyoMyo1_009400</name>
</gene>
<feature type="compositionally biased region" description="Gly residues" evidence="1">
    <location>
        <begin position="355"/>
        <end position="364"/>
    </location>
</feature>
<dbReference type="Proteomes" id="UP000527355">
    <property type="component" value="Unassembled WGS sequence"/>
</dbReference>
<reference evidence="2 3" key="1">
    <citation type="journal article" date="2020" name="Nature">
        <title>Six reference-quality genomes reveal evolution of bat adaptations.</title>
        <authorList>
            <person name="Jebb D."/>
            <person name="Huang Z."/>
            <person name="Pippel M."/>
            <person name="Hughes G.M."/>
            <person name="Lavrichenko K."/>
            <person name="Devanna P."/>
            <person name="Winkler S."/>
            <person name="Jermiin L.S."/>
            <person name="Skirmuntt E.C."/>
            <person name="Katzourakis A."/>
            <person name="Burkitt-Gray L."/>
            <person name="Ray D.A."/>
            <person name="Sullivan K.A.M."/>
            <person name="Roscito J.G."/>
            <person name="Kirilenko B.M."/>
            <person name="Davalos L.M."/>
            <person name="Corthals A.P."/>
            <person name="Power M.L."/>
            <person name="Jones G."/>
            <person name="Ransome R.D."/>
            <person name="Dechmann D.K.N."/>
            <person name="Locatelli A.G."/>
            <person name="Puechmaille S.J."/>
            <person name="Fedrigo O."/>
            <person name="Jarvis E.D."/>
            <person name="Hiller M."/>
            <person name="Vernes S.C."/>
            <person name="Myers E.W."/>
            <person name="Teeling E.C."/>
        </authorList>
    </citation>
    <scope>NUCLEOTIDE SEQUENCE [LARGE SCALE GENOMIC DNA]</scope>
    <source>
        <strain evidence="2">MMyoMyo1</strain>
        <tissue evidence="2">Flight muscle</tissue>
    </source>
</reference>
<feature type="compositionally biased region" description="Low complexity" evidence="1">
    <location>
        <begin position="298"/>
        <end position="311"/>
    </location>
</feature>
<proteinExistence type="predicted"/>
<comment type="caution">
    <text evidence="2">The sequence shown here is derived from an EMBL/GenBank/DDBJ whole genome shotgun (WGS) entry which is preliminary data.</text>
</comment>
<feature type="compositionally biased region" description="Low complexity" evidence="1">
    <location>
        <begin position="365"/>
        <end position="374"/>
    </location>
</feature>
<feature type="compositionally biased region" description="Low complexity" evidence="1">
    <location>
        <begin position="344"/>
        <end position="354"/>
    </location>
</feature>
<feature type="compositionally biased region" description="Low complexity" evidence="1">
    <location>
        <begin position="442"/>
        <end position="456"/>
    </location>
</feature>
<organism evidence="2 3">
    <name type="scientific">Myotis myotis</name>
    <name type="common">Greater mouse-eared bat</name>
    <name type="synonym">Vespertilio myotis</name>
    <dbReference type="NCBI Taxonomy" id="51298"/>
    <lineage>
        <taxon>Eukaryota</taxon>
        <taxon>Metazoa</taxon>
        <taxon>Chordata</taxon>
        <taxon>Craniata</taxon>
        <taxon>Vertebrata</taxon>
        <taxon>Euteleostomi</taxon>
        <taxon>Mammalia</taxon>
        <taxon>Eutheria</taxon>
        <taxon>Laurasiatheria</taxon>
        <taxon>Chiroptera</taxon>
        <taxon>Yangochiroptera</taxon>
        <taxon>Vespertilionidae</taxon>
        <taxon>Myotis</taxon>
    </lineage>
</organism>
<evidence type="ECO:0000313" key="3">
    <source>
        <dbReference type="Proteomes" id="UP000527355"/>
    </source>
</evidence>
<feature type="compositionally biased region" description="Pro residues" evidence="1">
    <location>
        <begin position="271"/>
        <end position="281"/>
    </location>
</feature>
<accession>A0A7J7SRL8</accession>
<feature type="region of interest" description="Disordered" evidence="1">
    <location>
        <begin position="83"/>
        <end position="469"/>
    </location>
</feature>
<protein>
    <submittedName>
        <fullName evidence="2">Uncharacterized protein</fullName>
    </submittedName>
</protein>
<evidence type="ECO:0000313" key="2">
    <source>
        <dbReference type="EMBL" id="KAF6291030.1"/>
    </source>
</evidence>
<feature type="region of interest" description="Disordered" evidence="1">
    <location>
        <begin position="1"/>
        <end position="54"/>
    </location>
</feature>
<sequence>MRYPVLLSRPMRDTWDPLPSPGSDGGTQRLSSARTAAPPPQGASPRGPGTLTHVWPRDWRLTPADSAFAWGCGALASLLLMPGGGPGGQRRSEDARRRLLPGRRPGVLRGGLAPPKAARPDPRSQSGKVPFAASEARVPRSLTLGGGKNQGLLGSRPTGRAVSHRAGRTGSRSRTPAPPDTAPAPGRARHCPPDGWRAGHPRPEPQRPPGRRRVAAVATARLCQERNFLLRRPLRSPGVARGGSAGRPAGSSSSSSSSRRPVELTRAPAPRARPPLSPPRPDALTEPPRLRGGRRSRAAAPRSESAGPAPAHSSLGSGEAAAAPSAREQRRLGRGGRPGRREGLLGAASGPRSGSLGGGCGRGGASTRRGAASGPWSPPPRAGERRTAGAHTRWAHAGEGPGGGCGHALASLPRLASGRPRAASARCARTLRPPAPPPPAGRAPASRRCGARAPGSSLPPPCGPAREAGRHRRFSETMILALTEVGSHVPIIQPN</sequence>